<dbReference type="EMBL" id="JASUBT010000006">
    <property type="protein sequence ID" value="MDL4936012.1"/>
    <property type="molecule type" value="Genomic_DNA"/>
</dbReference>
<gene>
    <name evidence="5" type="ORF">QRX88_09825</name>
</gene>
<feature type="signal peptide" evidence="2">
    <location>
        <begin position="1"/>
        <end position="31"/>
    </location>
</feature>
<keyword evidence="1" id="KW-0472">Membrane</keyword>
<dbReference type="Pfam" id="PF17802">
    <property type="entry name" value="SpaA"/>
    <property type="match status" value="2"/>
</dbReference>
<organism evidence="5 6">
    <name type="scientific">Enterococcus gallinarum</name>
    <dbReference type="NCBI Taxonomy" id="1353"/>
    <lineage>
        <taxon>Bacteria</taxon>
        <taxon>Bacillati</taxon>
        <taxon>Bacillota</taxon>
        <taxon>Bacilli</taxon>
        <taxon>Lactobacillales</taxon>
        <taxon>Enterococcaceae</taxon>
        <taxon>Enterococcus</taxon>
    </lineage>
</organism>
<dbReference type="Proteomes" id="UP001241571">
    <property type="component" value="Unassembled WGS sequence"/>
</dbReference>
<evidence type="ECO:0000313" key="5">
    <source>
        <dbReference type="EMBL" id="MDL4936012.1"/>
    </source>
</evidence>
<feature type="domain" description="Gram-positive pilin subunit D1 N-terminal" evidence="3">
    <location>
        <begin position="34"/>
        <end position="184"/>
    </location>
</feature>
<feature type="domain" description="SpaA-like prealbumin fold" evidence="4">
    <location>
        <begin position="483"/>
        <end position="568"/>
    </location>
</feature>
<dbReference type="Gene3D" id="2.60.40.740">
    <property type="match status" value="1"/>
</dbReference>
<dbReference type="NCBIfam" id="TIGR01167">
    <property type="entry name" value="LPXTG_anchor"/>
    <property type="match status" value="1"/>
</dbReference>
<comment type="caution">
    <text evidence="5">The sequence shown here is derived from an EMBL/GenBank/DDBJ whole genome shotgun (WGS) entry which is preliminary data.</text>
</comment>
<keyword evidence="1" id="KW-1133">Transmembrane helix</keyword>
<reference evidence="5 6" key="1">
    <citation type="submission" date="2023-06" db="EMBL/GenBank/DDBJ databases">
        <title>Acute promotion of culturable opportunistic pathogens and persistent increase of antibiotic resistance following antibiotic exposure in mouse gut microbiota.</title>
        <authorList>
            <person name="Li L."/>
            <person name="Wang B."/>
            <person name="Sun Y."/>
            <person name="Wang M."/>
            <person name="Xu H."/>
        </authorList>
    </citation>
    <scope>NUCLEOTIDE SEQUENCE [LARGE SCALE GENOMIC DNA]</scope>
    <source>
        <strain evidence="5 6">CRI2_2</strain>
    </source>
</reference>
<dbReference type="Pfam" id="PF16555">
    <property type="entry name" value="GramPos_pilinD1"/>
    <property type="match status" value="1"/>
</dbReference>
<feature type="chain" id="PRO_5044831103" evidence="2">
    <location>
        <begin position="32"/>
        <end position="621"/>
    </location>
</feature>
<keyword evidence="1" id="KW-0812">Transmembrane</keyword>
<dbReference type="InterPro" id="IPR026466">
    <property type="entry name" value="Fim_isopep_form_D2_dom"/>
</dbReference>
<evidence type="ECO:0000259" key="3">
    <source>
        <dbReference type="Pfam" id="PF16555"/>
    </source>
</evidence>
<dbReference type="InterPro" id="IPR041033">
    <property type="entry name" value="SpaA_PFL_dom_1"/>
</dbReference>
<evidence type="ECO:0000313" key="6">
    <source>
        <dbReference type="Proteomes" id="UP001241571"/>
    </source>
</evidence>
<protein>
    <submittedName>
        <fullName evidence="5">SpaA isopeptide-forming pilin-related protein</fullName>
    </submittedName>
</protein>
<keyword evidence="2" id="KW-0732">Signal</keyword>
<dbReference type="RefSeq" id="WP_103300625.1">
    <property type="nucleotide sequence ID" value="NZ_CP078505.1"/>
</dbReference>
<dbReference type="AlphaFoldDB" id="A0ABD4ZTK9"/>
<evidence type="ECO:0000256" key="2">
    <source>
        <dbReference type="SAM" id="SignalP"/>
    </source>
</evidence>
<accession>A0ABD4ZTK9</accession>
<evidence type="ECO:0000256" key="1">
    <source>
        <dbReference type="SAM" id="Phobius"/>
    </source>
</evidence>
<proteinExistence type="predicted"/>
<sequence length="621" mass="67768">MKKRKHIKRLVLCFISLVTLAALISIQHVYADGTEVQLVIHKKKMLDFPSQGIQNTGKEMAEFDDYQGLADVAFHVYDATAAFTKARENGATIEEAKAHVQSQTFSTALFSGSTDTHGDLSLSLPKKQAGKDAVYVIKEAAKPGVTAAANMVVAFPVYELIKQADGTYQYGAEELSMIHLYPKNIVENDGTLQVTKIGSAEGEALNGAEFVIVKQESEVTKYIQGVAQGMYTWTSDKSKAKHFVSGNRYEIGEEDFVEESAAAKGQMIVAGLEVGEYVLEEVKAPENAEMIADQTTTLFTIISGSQTPVAKTVKNDTTKVEKDTPQLEGQDVAIGEAINYEITVNIPDGIADKEEESNKYTSFKLIDSHDPALTFMNQSKGETSYALYDGERLIDTNNYQITEHANGFTVAIAPTYIPSLTPGGTLRFVYYMYLNQLADPTKGYKNEANVDNGHTTDQTPPTVEVLTGGKRFIKVDGAVIELRPLAGASFVVRDENSATANYLIIDPVTKAVAWTNSPEKATTFNTTNDGLVDITGLAYGTYYLEETKAPNSYIKLNERIAFKVDSQSYAVANKLVTPEKVPNKQKGTLPATGGEGVTLYIGLGVVLLTIVGVYWIKRYKA</sequence>
<name>A0ABD4ZTK9_ENTGA</name>
<feature type="transmembrane region" description="Helical" evidence="1">
    <location>
        <begin position="597"/>
        <end position="616"/>
    </location>
</feature>
<dbReference type="NCBIfam" id="TIGR04226">
    <property type="entry name" value="RrgB_K2N_iso_D2"/>
    <property type="match status" value="1"/>
</dbReference>
<feature type="domain" description="SpaA-like prealbumin fold" evidence="4">
    <location>
        <begin position="190"/>
        <end position="302"/>
    </location>
</feature>
<dbReference type="InterPro" id="IPR013783">
    <property type="entry name" value="Ig-like_fold"/>
</dbReference>
<dbReference type="Gene3D" id="2.60.40.10">
    <property type="entry name" value="Immunoglobulins"/>
    <property type="match status" value="3"/>
</dbReference>
<evidence type="ECO:0000259" key="4">
    <source>
        <dbReference type="Pfam" id="PF17802"/>
    </source>
</evidence>
<dbReference type="InterPro" id="IPR032364">
    <property type="entry name" value="GramPos_pilinD1_N"/>
</dbReference>